<dbReference type="CDD" id="cd06261">
    <property type="entry name" value="TM_PBP2"/>
    <property type="match status" value="1"/>
</dbReference>
<dbReference type="GO" id="GO:0055085">
    <property type="term" value="P:transmembrane transport"/>
    <property type="evidence" value="ECO:0007669"/>
    <property type="project" value="InterPro"/>
</dbReference>
<evidence type="ECO:0000256" key="3">
    <source>
        <dbReference type="ARBA" id="ARBA00022475"/>
    </source>
</evidence>
<dbReference type="SUPFAM" id="SSF161098">
    <property type="entry name" value="MetI-like"/>
    <property type="match status" value="1"/>
</dbReference>
<keyword evidence="4 7" id="KW-0812">Transmembrane</keyword>
<feature type="transmembrane region" description="Helical" evidence="7">
    <location>
        <begin position="12"/>
        <end position="34"/>
    </location>
</feature>
<keyword evidence="2 7" id="KW-0813">Transport</keyword>
<dbReference type="Pfam" id="PF00528">
    <property type="entry name" value="BPD_transp_1"/>
    <property type="match status" value="1"/>
</dbReference>
<sequence length="323" mass="33982">MTRSQNIVRNVLSVLTVVAAMLLIWTAAVIPMNIHEALTQAEREGIAVTPATAAERRGSSALSLVLANPALIPLTYAQPRPKLPSPAQVVLEFYDSAIAEELDGRRGLVRSGSLSPAGLALHTLKTIETTLLGFALGAVVGVALAVGIVYARTMDLAVMPWAIISQTIPIVALAPMIVLILSSLGVTGLVPRAIIAAYLSFFPVLVGMVKGLRAPDHMQLDLMRTYSATKAQSFWMLRLPMAMPYLFASLKIAIAGALVGAIVSELSTSSTQGLGARMLQGSYYGQTVQIWAALLAAALLAAVMVAVVGAADRVVRRMMGGLA</sequence>
<feature type="transmembrane region" description="Helical" evidence="7">
    <location>
        <begin position="190"/>
        <end position="209"/>
    </location>
</feature>
<keyword evidence="3" id="KW-1003">Cell membrane</keyword>
<dbReference type="PROSITE" id="PS50928">
    <property type="entry name" value="ABC_TM1"/>
    <property type="match status" value="1"/>
</dbReference>
<keyword evidence="5 7" id="KW-1133">Transmembrane helix</keyword>
<feature type="domain" description="ABC transmembrane type-1" evidence="8">
    <location>
        <begin position="123"/>
        <end position="312"/>
    </location>
</feature>
<feature type="transmembrane region" description="Helical" evidence="7">
    <location>
        <begin position="288"/>
        <end position="311"/>
    </location>
</feature>
<keyword evidence="6 7" id="KW-0472">Membrane</keyword>
<dbReference type="STRING" id="92947.BVG79_00788"/>
<dbReference type="Proteomes" id="UP000242447">
    <property type="component" value="Chromosome"/>
</dbReference>
<name>A0A1W6NYG6_9RHOB</name>
<dbReference type="AlphaFoldDB" id="A0A1W6NYG6"/>
<evidence type="ECO:0000313" key="10">
    <source>
        <dbReference type="Proteomes" id="UP000242447"/>
    </source>
</evidence>
<protein>
    <submittedName>
        <fullName evidence="9">NitT/TauT family transport system permease protein</fullName>
    </submittedName>
</protein>
<evidence type="ECO:0000256" key="6">
    <source>
        <dbReference type="ARBA" id="ARBA00023136"/>
    </source>
</evidence>
<dbReference type="InterPro" id="IPR000515">
    <property type="entry name" value="MetI-like"/>
</dbReference>
<accession>A0A1W6NYG6</accession>
<evidence type="ECO:0000256" key="5">
    <source>
        <dbReference type="ARBA" id="ARBA00022989"/>
    </source>
</evidence>
<gene>
    <name evidence="9" type="ORF">BVG79_00788</name>
</gene>
<evidence type="ECO:0000259" key="8">
    <source>
        <dbReference type="PROSITE" id="PS50928"/>
    </source>
</evidence>
<reference evidence="9 10" key="1">
    <citation type="submission" date="2017-02" db="EMBL/GenBank/DDBJ databases">
        <title>Ketogulonicigenium robustum SPU B003 Genome sequencing and assembly.</title>
        <authorList>
            <person name="Li Y."/>
            <person name="Liu L."/>
            <person name="Wang C."/>
            <person name="Zhang M."/>
            <person name="Zhang T."/>
            <person name="Zhang Y."/>
        </authorList>
    </citation>
    <scope>NUCLEOTIDE SEQUENCE [LARGE SCALE GENOMIC DNA]</scope>
    <source>
        <strain evidence="9 10">SPU_B003</strain>
    </source>
</reference>
<organism evidence="9 10">
    <name type="scientific">Ketogulonicigenium robustum</name>
    <dbReference type="NCBI Taxonomy" id="92947"/>
    <lineage>
        <taxon>Bacteria</taxon>
        <taxon>Pseudomonadati</taxon>
        <taxon>Pseudomonadota</taxon>
        <taxon>Alphaproteobacteria</taxon>
        <taxon>Rhodobacterales</taxon>
        <taxon>Roseobacteraceae</taxon>
        <taxon>Ketogulonicigenium</taxon>
    </lineage>
</organism>
<dbReference type="EMBL" id="CP019937">
    <property type="protein sequence ID" value="ARO14140.1"/>
    <property type="molecule type" value="Genomic_DNA"/>
</dbReference>
<dbReference type="Gene3D" id="1.10.3720.10">
    <property type="entry name" value="MetI-like"/>
    <property type="match status" value="1"/>
</dbReference>
<dbReference type="KEGG" id="kro:BVG79_00788"/>
<proteinExistence type="inferred from homology"/>
<evidence type="ECO:0000256" key="1">
    <source>
        <dbReference type="ARBA" id="ARBA00004651"/>
    </source>
</evidence>
<dbReference type="PANTHER" id="PTHR30151:SF20">
    <property type="entry name" value="ABC TRANSPORTER PERMEASE PROTEIN HI_0355-RELATED"/>
    <property type="match status" value="1"/>
</dbReference>
<evidence type="ECO:0000256" key="7">
    <source>
        <dbReference type="RuleBase" id="RU363032"/>
    </source>
</evidence>
<evidence type="ECO:0000256" key="2">
    <source>
        <dbReference type="ARBA" id="ARBA00022448"/>
    </source>
</evidence>
<keyword evidence="10" id="KW-1185">Reference proteome</keyword>
<dbReference type="InterPro" id="IPR035906">
    <property type="entry name" value="MetI-like_sf"/>
</dbReference>
<dbReference type="PANTHER" id="PTHR30151">
    <property type="entry name" value="ALKANE SULFONATE ABC TRANSPORTER-RELATED, MEMBRANE SUBUNIT"/>
    <property type="match status" value="1"/>
</dbReference>
<feature type="transmembrane region" description="Helical" evidence="7">
    <location>
        <begin position="245"/>
        <end position="268"/>
    </location>
</feature>
<comment type="subcellular location">
    <subcellularLocation>
        <location evidence="1 7">Cell membrane</location>
        <topology evidence="1 7">Multi-pass membrane protein</topology>
    </subcellularLocation>
</comment>
<dbReference type="GO" id="GO:0005886">
    <property type="term" value="C:plasma membrane"/>
    <property type="evidence" value="ECO:0007669"/>
    <property type="project" value="UniProtKB-SubCell"/>
</dbReference>
<feature type="transmembrane region" description="Helical" evidence="7">
    <location>
        <begin position="131"/>
        <end position="151"/>
    </location>
</feature>
<feature type="transmembrane region" description="Helical" evidence="7">
    <location>
        <begin position="163"/>
        <end position="184"/>
    </location>
</feature>
<evidence type="ECO:0000313" key="9">
    <source>
        <dbReference type="EMBL" id="ARO14140.1"/>
    </source>
</evidence>
<evidence type="ECO:0000256" key="4">
    <source>
        <dbReference type="ARBA" id="ARBA00022692"/>
    </source>
</evidence>
<comment type="similarity">
    <text evidence="7">Belongs to the binding-protein-dependent transport system permease family.</text>
</comment>